<dbReference type="AlphaFoldDB" id="A0AA36IIV7"/>
<feature type="region of interest" description="Disordered" evidence="1">
    <location>
        <begin position="1"/>
        <end position="65"/>
    </location>
</feature>
<organism evidence="2 3">
    <name type="scientific">Effrenium voratum</name>
    <dbReference type="NCBI Taxonomy" id="2562239"/>
    <lineage>
        <taxon>Eukaryota</taxon>
        <taxon>Sar</taxon>
        <taxon>Alveolata</taxon>
        <taxon>Dinophyceae</taxon>
        <taxon>Suessiales</taxon>
        <taxon>Symbiodiniaceae</taxon>
        <taxon>Effrenium</taxon>
    </lineage>
</organism>
<reference evidence="2" key="1">
    <citation type="submission" date="2023-08" db="EMBL/GenBank/DDBJ databases">
        <authorList>
            <person name="Chen Y."/>
            <person name="Shah S."/>
            <person name="Dougan E. K."/>
            <person name="Thang M."/>
            <person name="Chan C."/>
        </authorList>
    </citation>
    <scope>NUCLEOTIDE SEQUENCE</scope>
</reference>
<keyword evidence="3" id="KW-1185">Reference proteome</keyword>
<name>A0AA36IIV7_9DINO</name>
<evidence type="ECO:0000313" key="2">
    <source>
        <dbReference type="EMBL" id="CAJ1388145.1"/>
    </source>
</evidence>
<proteinExistence type="predicted"/>
<evidence type="ECO:0000256" key="1">
    <source>
        <dbReference type="SAM" id="MobiDB-lite"/>
    </source>
</evidence>
<dbReference type="EMBL" id="CAUJNA010001646">
    <property type="protein sequence ID" value="CAJ1388145.1"/>
    <property type="molecule type" value="Genomic_DNA"/>
</dbReference>
<comment type="caution">
    <text evidence="2">The sequence shown here is derived from an EMBL/GenBank/DDBJ whole genome shotgun (WGS) entry which is preliminary data.</text>
</comment>
<evidence type="ECO:0000313" key="3">
    <source>
        <dbReference type="Proteomes" id="UP001178507"/>
    </source>
</evidence>
<feature type="compositionally biased region" description="Low complexity" evidence="1">
    <location>
        <begin position="56"/>
        <end position="65"/>
    </location>
</feature>
<dbReference type="Proteomes" id="UP001178507">
    <property type="component" value="Unassembled WGS sequence"/>
</dbReference>
<feature type="compositionally biased region" description="Basic and acidic residues" evidence="1">
    <location>
        <begin position="34"/>
        <end position="55"/>
    </location>
</feature>
<protein>
    <submittedName>
        <fullName evidence="2">Uncharacterized protein</fullName>
    </submittedName>
</protein>
<sequence length="367" mass="39655">MDCEPSAPADYEAWEAQQKAQKRHQAQAQLAEFNEQRQQELEARRQQRAAEEAERAALAAAAAPARAPAPSALGGMQALLQGINPQELLAANPALLSALQGALAPAGAASAAAVSSDLAVRVCEAGEESFRRVVLGGDRSFKEVEARVAAKFASKRGPDGAEAHRGFGSSELRASKAPIPWPEPREAGDFSGKFSMYRRPISGLPSGPVPVWEEDLLEGWTEVRLRSVVREDVKEFIELLSDEEEDTEQELRREWQVSCVKRPSVEPPAGKYLSGLCKLVIRKPAPPSLSLLAGDWRDSMGNLVKVSCRGVDLLDSDGRSARPLPMSTDRWGRLWCGTYVLHEAGYEGTSRAGRLDWGCGGWGGSAG</sequence>
<accession>A0AA36IIV7</accession>
<gene>
    <name evidence="2" type="ORF">EVOR1521_LOCUS14077</name>
</gene>